<reference evidence="6" key="1">
    <citation type="journal article" date="2019" name="Int. J. Syst. Evol. Microbiol.">
        <title>The Global Catalogue of Microorganisms (GCM) 10K type strain sequencing project: providing services to taxonomists for standard genome sequencing and annotation.</title>
        <authorList>
            <consortium name="The Broad Institute Genomics Platform"/>
            <consortium name="The Broad Institute Genome Sequencing Center for Infectious Disease"/>
            <person name="Wu L."/>
            <person name="Ma J."/>
        </authorList>
    </citation>
    <scope>NUCLEOTIDE SEQUENCE [LARGE SCALE GENOMIC DNA]</scope>
    <source>
        <strain evidence="6">TBRC 5832</strain>
    </source>
</reference>
<evidence type="ECO:0000259" key="4">
    <source>
        <dbReference type="PROSITE" id="PS01124"/>
    </source>
</evidence>
<dbReference type="Proteomes" id="UP001595867">
    <property type="component" value="Unassembled WGS sequence"/>
</dbReference>
<accession>A0ABV8J0X1</accession>
<keyword evidence="1" id="KW-0805">Transcription regulation</keyword>
<comment type="caution">
    <text evidence="5">The sequence shown here is derived from an EMBL/GenBank/DDBJ whole genome shotgun (WGS) entry which is preliminary data.</text>
</comment>
<dbReference type="EMBL" id="JBHSBL010000024">
    <property type="protein sequence ID" value="MFC4070233.1"/>
    <property type="molecule type" value="Genomic_DNA"/>
</dbReference>
<dbReference type="PANTHER" id="PTHR46796">
    <property type="entry name" value="HTH-TYPE TRANSCRIPTIONAL ACTIVATOR RHAS-RELATED"/>
    <property type="match status" value="1"/>
</dbReference>
<evidence type="ECO:0000256" key="2">
    <source>
        <dbReference type="ARBA" id="ARBA00023125"/>
    </source>
</evidence>
<dbReference type="SMART" id="SM00342">
    <property type="entry name" value="HTH_ARAC"/>
    <property type="match status" value="1"/>
</dbReference>
<dbReference type="InterPro" id="IPR009057">
    <property type="entry name" value="Homeodomain-like_sf"/>
</dbReference>
<evidence type="ECO:0000313" key="6">
    <source>
        <dbReference type="Proteomes" id="UP001595867"/>
    </source>
</evidence>
<dbReference type="InterPro" id="IPR050204">
    <property type="entry name" value="AraC_XylS_family_regulators"/>
</dbReference>
<dbReference type="SUPFAM" id="SSF46689">
    <property type="entry name" value="Homeodomain-like"/>
    <property type="match status" value="1"/>
</dbReference>
<dbReference type="PROSITE" id="PS00041">
    <property type="entry name" value="HTH_ARAC_FAMILY_1"/>
    <property type="match status" value="1"/>
</dbReference>
<keyword evidence="6" id="KW-1185">Reference proteome</keyword>
<dbReference type="Pfam" id="PF12833">
    <property type="entry name" value="HTH_18"/>
    <property type="match status" value="1"/>
</dbReference>
<dbReference type="PANTHER" id="PTHR46796:SF15">
    <property type="entry name" value="BLL1074 PROTEIN"/>
    <property type="match status" value="1"/>
</dbReference>
<dbReference type="InterPro" id="IPR018060">
    <property type="entry name" value="HTH_AraC"/>
</dbReference>
<keyword evidence="3" id="KW-0804">Transcription</keyword>
<sequence length="117" mass="12450">MGAPPSGNLDPRLVRALEMLRDGDARITGLAAAVGLSPQRLRGLARQQVGMPLPRWRVWMRLGRAAEAMRAGQSPAAAAVTAGFADQAHLTRQMREMMGLTPAVVLAALRGQSRPAT</sequence>
<proteinExistence type="predicted"/>
<name>A0ABV8J0X1_9ACTN</name>
<protein>
    <submittedName>
        <fullName evidence="5">Helix-turn-helix domain-containing protein</fullName>
    </submittedName>
</protein>
<dbReference type="PROSITE" id="PS01124">
    <property type="entry name" value="HTH_ARAC_FAMILY_2"/>
    <property type="match status" value="1"/>
</dbReference>
<feature type="domain" description="HTH araC/xylS-type" evidence="4">
    <location>
        <begin position="11"/>
        <end position="108"/>
    </location>
</feature>
<gene>
    <name evidence="5" type="ORF">ACFO0C_35335</name>
</gene>
<evidence type="ECO:0000256" key="1">
    <source>
        <dbReference type="ARBA" id="ARBA00023015"/>
    </source>
</evidence>
<evidence type="ECO:0000256" key="3">
    <source>
        <dbReference type="ARBA" id="ARBA00023163"/>
    </source>
</evidence>
<evidence type="ECO:0000313" key="5">
    <source>
        <dbReference type="EMBL" id="MFC4070233.1"/>
    </source>
</evidence>
<keyword evidence="2" id="KW-0238">DNA-binding</keyword>
<dbReference type="Gene3D" id="1.10.10.60">
    <property type="entry name" value="Homeodomain-like"/>
    <property type="match status" value="1"/>
</dbReference>
<organism evidence="5 6">
    <name type="scientific">Actinoplanes subglobosus</name>
    <dbReference type="NCBI Taxonomy" id="1547892"/>
    <lineage>
        <taxon>Bacteria</taxon>
        <taxon>Bacillati</taxon>
        <taxon>Actinomycetota</taxon>
        <taxon>Actinomycetes</taxon>
        <taxon>Micromonosporales</taxon>
        <taxon>Micromonosporaceae</taxon>
        <taxon>Actinoplanes</taxon>
    </lineage>
</organism>
<dbReference type="RefSeq" id="WP_378071119.1">
    <property type="nucleotide sequence ID" value="NZ_JBHSBL010000024.1"/>
</dbReference>
<dbReference type="InterPro" id="IPR018062">
    <property type="entry name" value="HTH_AraC-typ_CS"/>
</dbReference>